<reference evidence="1 2" key="1">
    <citation type="journal article" date="2022" name="Hortic Res">
        <title>A haplotype resolved chromosomal level avocado genome allows analysis of novel avocado genes.</title>
        <authorList>
            <person name="Nath O."/>
            <person name="Fletcher S.J."/>
            <person name="Hayward A."/>
            <person name="Shaw L.M."/>
            <person name="Masouleh A.K."/>
            <person name="Furtado A."/>
            <person name="Henry R.J."/>
            <person name="Mitter N."/>
        </authorList>
    </citation>
    <scope>NUCLEOTIDE SEQUENCE [LARGE SCALE GENOMIC DNA]</scope>
    <source>
        <strain evidence="2">cv. Hass</strain>
    </source>
</reference>
<accession>A0ACC2M553</accession>
<comment type="caution">
    <text evidence="1">The sequence shown here is derived from an EMBL/GenBank/DDBJ whole genome shotgun (WGS) entry which is preliminary data.</text>
</comment>
<sequence>MPSLSAFIWPLLSASPSTRFHQSQLFLRPSAANPGFSPPHLRLHLRHPPPPRRTRSGLRHVTRAGPPSPDPDDPLGEDPTTGLEATFYKVQDGVQIFFSVLFWMSLFFWACAWDERDNSRPGKGSQLRR</sequence>
<evidence type="ECO:0000313" key="1">
    <source>
        <dbReference type="EMBL" id="KAJ8640548.1"/>
    </source>
</evidence>
<protein>
    <submittedName>
        <fullName evidence="1">Uncharacterized protein</fullName>
    </submittedName>
</protein>
<dbReference type="EMBL" id="CM056813">
    <property type="protein sequence ID" value="KAJ8640548.1"/>
    <property type="molecule type" value="Genomic_DNA"/>
</dbReference>
<evidence type="ECO:0000313" key="2">
    <source>
        <dbReference type="Proteomes" id="UP001234297"/>
    </source>
</evidence>
<dbReference type="Proteomes" id="UP001234297">
    <property type="component" value="Chromosome 5"/>
</dbReference>
<organism evidence="1 2">
    <name type="scientific">Persea americana</name>
    <name type="common">Avocado</name>
    <dbReference type="NCBI Taxonomy" id="3435"/>
    <lineage>
        <taxon>Eukaryota</taxon>
        <taxon>Viridiplantae</taxon>
        <taxon>Streptophyta</taxon>
        <taxon>Embryophyta</taxon>
        <taxon>Tracheophyta</taxon>
        <taxon>Spermatophyta</taxon>
        <taxon>Magnoliopsida</taxon>
        <taxon>Magnoliidae</taxon>
        <taxon>Laurales</taxon>
        <taxon>Lauraceae</taxon>
        <taxon>Persea</taxon>
    </lineage>
</organism>
<gene>
    <name evidence="1" type="ORF">MRB53_017242</name>
</gene>
<proteinExistence type="predicted"/>
<keyword evidence="2" id="KW-1185">Reference proteome</keyword>
<name>A0ACC2M553_PERAE</name>